<keyword evidence="1" id="KW-1133">Transmembrane helix</keyword>
<dbReference type="EMBL" id="PP511699">
    <property type="protein sequence ID" value="XCD06671.1"/>
    <property type="molecule type" value="Genomic_DNA"/>
</dbReference>
<protein>
    <submittedName>
        <fullName evidence="2">Uncharacterized protein</fullName>
    </submittedName>
</protein>
<organism evidence="2">
    <name type="scientific">Dulem virus 57</name>
    <dbReference type="NCBI Taxonomy" id="3145768"/>
    <lineage>
        <taxon>Viruses</taxon>
        <taxon>Monodnaviria</taxon>
        <taxon>Loebvirae</taxon>
        <taxon>Hofneiviricota</taxon>
        <taxon>Faserviricetes</taxon>
        <taxon>Tubulavirales</taxon>
        <taxon>Inoviridae</taxon>
        <taxon>Inovirus</taxon>
    </lineage>
</organism>
<name>A0AAU8B6W2_9VIRU</name>
<sequence>MMKSFFDLEFLRMCAASTVGFLGGSLLLYLIFGG</sequence>
<proteinExistence type="predicted"/>
<reference evidence="2" key="1">
    <citation type="submission" date="2024-03" db="EMBL/GenBank/DDBJ databases">
        <title>Diverse circular DNA viruses in blood, oral, and fecal samples of captive lemurs.</title>
        <authorList>
            <person name="Paietta E.N."/>
            <person name="Kraberger S."/>
            <person name="Lund M.C."/>
            <person name="Custer J.M."/>
            <person name="Vargas K.M."/>
            <person name="Ehmke E.E."/>
            <person name="Yoder A.D."/>
            <person name="Varsani A."/>
        </authorList>
    </citation>
    <scope>NUCLEOTIDE SEQUENCE</scope>
    <source>
        <strain evidence="2">Duke_25SS_43</strain>
    </source>
</reference>
<accession>A0AAU8B6W2</accession>
<keyword evidence="1" id="KW-0472">Membrane</keyword>
<keyword evidence="1" id="KW-0812">Transmembrane</keyword>
<feature type="transmembrane region" description="Helical" evidence="1">
    <location>
        <begin position="12"/>
        <end position="32"/>
    </location>
</feature>
<evidence type="ECO:0000313" key="2">
    <source>
        <dbReference type="EMBL" id="XCD06671.1"/>
    </source>
</evidence>
<evidence type="ECO:0000256" key="1">
    <source>
        <dbReference type="SAM" id="Phobius"/>
    </source>
</evidence>